<name>A0ABU2J8I0_9ACTN</name>
<gene>
    <name evidence="3" type="ORF">RM423_07790</name>
</gene>
<keyword evidence="2" id="KW-0812">Transmembrane</keyword>
<accession>A0ABU2J8I0</accession>
<feature type="region of interest" description="Disordered" evidence="1">
    <location>
        <begin position="1"/>
        <end position="23"/>
    </location>
</feature>
<feature type="transmembrane region" description="Helical" evidence="2">
    <location>
        <begin position="80"/>
        <end position="101"/>
    </location>
</feature>
<keyword evidence="4" id="KW-1185">Reference proteome</keyword>
<evidence type="ECO:0000256" key="2">
    <source>
        <dbReference type="SAM" id="Phobius"/>
    </source>
</evidence>
<feature type="transmembrane region" description="Helical" evidence="2">
    <location>
        <begin position="52"/>
        <end position="74"/>
    </location>
</feature>
<dbReference type="RefSeq" id="WP_311422451.1">
    <property type="nucleotide sequence ID" value="NZ_JAVREH010000007.1"/>
</dbReference>
<keyword evidence="2" id="KW-0472">Membrane</keyword>
<evidence type="ECO:0000256" key="1">
    <source>
        <dbReference type="SAM" id="MobiDB-lite"/>
    </source>
</evidence>
<evidence type="ECO:0000313" key="4">
    <source>
        <dbReference type="Proteomes" id="UP001183176"/>
    </source>
</evidence>
<comment type="caution">
    <text evidence="3">The sequence shown here is derived from an EMBL/GenBank/DDBJ whole genome shotgun (WGS) entry which is preliminary data.</text>
</comment>
<dbReference type="EMBL" id="JAVREH010000007">
    <property type="protein sequence ID" value="MDT0261295.1"/>
    <property type="molecule type" value="Genomic_DNA"/>
</dbReference>
<proteinExistence type="predicted"/>
<sequence>MSYEIVPGRPRRAGGPASGRPVTGERAYDVGDFRKGSDVSQRVLRRYLLTRALGASIVRTVSATGIAILLVALLCWLGGFRILAVLIGLVAVVVLLIRAVLAAIQRRLSGSELLGPLEPRVAAMVGRTRRGLRQELRRVGLPSHPWGPLLIVLRLIRPLKRARTLQALTRIDLAKVVPASSVDELHVLLRSDPSVFRH</sequence>
<evidence type="ECO:0000313" key="3">
    <source>
        <dbReference type="EMBL" id="MDT0261295.1"/>
    </source>
</evidence>
<organism evidence="3 4">
    <name type="scientific">Jatrophihabitans lederbergiae</name>
    <dbReference type="NCBI Taxonomy" id="3075547"/>
    <lineage>
        <taxon>Bacteria</taxon>
        <taxon>Bacillati</taxon>
        <taxon>Actinomycetota</taxon>
        <taxon>Actinomycetes</taxon>
        <taxon>Jatrophihabitantales</taxon>
        <taxon>Jatrophihabitantaceae</taxon>
        <taxon>Jatrophihabitans</taxon>
    </lineage>
</organism>
<dbReference type="Proteomes" id="UP001183176">
    <property type="component" value="Unassembled WGS sequence"/>
</dbReference>
<keyword evidence="2" id="KW-1133">Transmembrane helix</keyword>
<protein>
    <submittedName>
        <fullName evidence="3">Uncharacterized protein</fullName>
    </submittedName>
</protein>
<reference evidence="4" key="1">
    <citation type="submission" date="2023-07" db="EMBL/GenBank/DDBJ databases">
        <title>30 novel species of actinomycetes from the DSMZ collection.</title>
        <authorList>
            <person name="Nouioui I."/>
        </authorList>
    </citation>
    <scope>NUCLEOTIDE SEQUENCE [LARGE SCALE GENOMIC DNA]</scope>
    <source>
        <strain evidence="4">DSM 44399</strain>
    </source>
</reference>